<evidence type="ECO:0000313" key="2">
    <source>
        <dbReference type="EnsemblMetazoa" id="GPPI025704-PA"/>
    </source>
</evidence>
<evidence type="ECO:0000313" key="3">
    <source>
        <dbReference type="Proteomes" id="UP000092460"/>
    </source>
</evidence>
<dbReference type="VEuPathDB" id="VectorBase:GPPI025704"/>
<protein>
    <submittedName>
        <fullName evidence="2">Uncharacterized protein</fullName>
    </submittedName>
</protein>
<feature type="compositionally biased region" description="Low complexity" evidence="1">
    <location>
        <begin position="75"/>
        <end position="97"/>
    </location>
</feature>
<organism evidence="2 3">
    <name type="scientific">Glossina palpalis gambiensis</name>
    <dbReference type="NCBI Taxonomy" id="67801"/>
    <lineage>
        <taxon>Eukaryota</taxon>
        <taxon>Metazoa</taxon>
        <taxon>Ecdysozoa</taxon>
        <taxon>Arthropoda</taxon>
        <taxon>Hexapoda</taxon>
        <taxon>Insecta</taxon>
        <taxon>Pterygota</taxon>
        <taxon>Neoptera</taxon>
        <taxon>Endopterygota</taxon>
        <taxon>Diptera</taxon>
        <taxon>Brachycera</taxon>
        <taxon>Muscomorpha</taxon>
        <taxon>Hippoboscoidea</taxon>
        <taxon>Glossinidae</taxon>
        <taxon>Glossina</taxon>
    </lineage>
</organism>
<proteinExistence type="predicted"/>
<keyword evidence="3" id="KW-1185">Reference proteome</keyword>
<dbReference type="AlphaFoldDB" id="A0A1B0BCH7"/>
<feature type="region of interest" description="Disordered" evidence="1">
    <location>
        <begin position="72"/>
        <end position="97"/>
    </location>
</feature>
<reference evidence="3" key="1">
    <citation type="submission" date="2015-01" db="EMBL/GenBank/DDBJ databases">
        <authorList>
            <person name="Aksoy S."/>
            <person name="Warren W."/>
            <person name="Wilson R.K."/>
        </authorList>
    </citation>
    <scope>NUCLEOTIDE SEQUENCE [LARGE SCALE GENOMIC DNA]</scope>
    <source>
        <strain evidence="3">IAEA</strain>
    </source>
</reference>
<evidence type="ECO:0000256" key="1">
    <source>
        <dbReference type="SAM" id="MobiDB-lite"/>
    </source>
</evidence>
<dbReference type="EMBL" id="JXJN01012001">
    <property type="status" value="NOT_ANNOTATED_CDS"/>
    <property type="molecule type" value="Genomic_DNA"/>
</dbReference>
<name>A0A1B0BCH7_9MUSC</name>
<sequence length="97" mass="10270">MQVSIVEVSFNVFSRAAKNSPNLVYKTSRAVGLCKAYGEGNVFLGFGSPIAPTVVFPRVSLTKLTKEVAIDKRSSSISTSGSSSKSLPSACSSMTRF</sequence>
<dbReference type="EnsemblMetazoa" id="GPPI025704-RA">
    <property type="protein sequence ID" value="GPPI025704-PA"/>
    <property type="gene ID" value="GPPI025704"/>
</dbReference>
<accession>A0A1B0BCH7</accession>
<dbReference type="Proteomes" id="UP000092460">
    <property type="component" value="Unassembled WGS sequence"/>
</dbReference>
<reference evidence="2" key="2">
    <citation type="submission" date="2020-05" db="UniProtKB">
        <authorList>
            <consortium name="EnsemblMetazoa"/>
        </authorList>
    </citation>
    <scope>IDENTIFICATION</scope>
    <source>
        <strain evidence="2">IAEA</strain>
    </source>
</reference>